<keyword evidence="5" id="KW-1185">Reference proteome</keyword>
<evidence type="ECO:0000259" key="1">
    <source>
        <dbReference type="Pfam" id="PF01883"/>
    </source>
</evidence>
<dbReference type="EMBL" id="CP128400">
    <property type="protein sequence ID" value="WJW68862.1"/>
    <property type="molecule type" value="Genomic_DNA"/>
</dbReference>
<evidence type="ECO:0000313" key="4">
    <source>
        <dbReference type="Proteomes" id="UP000521676"/>
    </source>
</evidence>
<dbReference type="InterPro" id="IPR002744">
    <property type="entry name" value="MIP18-like"/>
</dbReference>
<dbReference type="InterPro" id="IPR034904">
    <property type="entry name" value="FSCA_dom_sf"/>
</dbReference>
<reference evidence="2 4" key="1">
    <citation type="submission" date="2020-06" db="EMBL/GenBank/DDBJ databases">
        <title>Anoxygenic phototrophic Chloroflexota member uses a Type I reaction center.</title>
        <authorList>
            <person name="Tsuji J.M."/>
            <person name="Shaw N.A."/>
            <person name="Nagashima S."/>
            <person name="Venkiteswaran J."/>
            <person name="Schiff S.L."/>
            <person name="Hanada S."/>
            <person name="Tank M."/>
            <person name="Neufeld J.D."/>
        </authorList>
    </citation>
    <scope>NUCLEOTIDE SEQUENCE [LARGE SCALE GENOMIC DNA]</scope>
    <source>
        <strain evidence="2">L227-S17</strain>
    </source>
</reference>
<sequence>MSLPTEEELKEALKTVYDPEIGINIVDLGLIYGVDIDDEGLVDITMTLTSPGCPLGHVIGAQVREALDGMPGVNDVKLNLVWSPSWNPTMMTEDAKEELGIDGTY</sequence>
<reference evidence="3" key="2">
    <citation type="journal article" date="2024" name="Nature">
        <title>Anoxygenic phototroph of the Chloroflexota uses a type I reaction centre.</title>
        <authorList>
            <person name="Tsuji J.M."/>
            <person name="Shaw N.A."/>
            <person name="Nagashima S."/>
            <person name="Venkiteswaran J.J."/>
            <person name="Schiff S.L."/>
            <person name="Watanabe T."/>
            <person name="Fukui M."/>
            <person name="Hanada S."/>
            <person name="Tank M."/>
            <person name="Neufeld J.D."/>
        </authorList>
    </citation>
    <scope>NUCLEOTIDE SEQUENCE</scope>
    <source>
        <strain evidence="3">L227-S17</strain>
    </source>
</reference>
<protein>
    <submittedName>
        <fullName evidence="2">Metal-sulfur cluster assembly factor</fullName>
    </submittedName>
</protein>
<dbReference type="SUPFAM" id="SSF117916">
    <property type="entry name" value="Fe-S cluster assembly (FSCA) domain-like"/>
    <property type="match status" value="1"/>
</dbReference>
<gene>
    <name evidence="2" type="ORF">HXX08_23975</name>
    <name evidence="3" type="ORF">OZ401_004481</name>
</gene>
<accession>A0A8T7MA61</accession>
<dbReference type="RefSeq" id="WP_341470765.1">
    <property type="nucleotide sequence ID" value="NZ_CP128400.1"/>
</dbReference>
<dbReference type="PANTHER" id="PTHR42831">
    <property type="entry name" value="FE-S PROTEIN MATURATION AUXILIARY FACTOR YITW"/>
    <property type="match status" value="1"/>
</dbReference>
<evidence type="ECO:0000313" key="3">
    <source>
        <dbReference type="EMBL" id="WJW68862.1"/>
    </source>
</evidence>
<name>A0A8T7MA61_9CHLR</name>
<dbReference type="Pfam" id="PF01883">
    <property type="entry name" value="FeS_assembly_P"/>
    <property type="match status" value="1"/>
</dbReference>
<dbReference type="Proteomes" id="UP000521676">
    <property type="component" value="Unassembled WGS sequence"/>
</dbReference>
<organism evidence="2 4">
    <name type="scientific">Candidatus Chlorohelix allophototropha</name>
    <dbReference type="NCBI Taxonomy" id="3003348"/>
    <lineage>
        <taxon>Bacteria</taxon>
        <taxon>Bacillati</taxon>
        <taxon>Chloroflexota</taxon>
        <taxon>Chloroflexia</taxon>
        <taxon>Candidatus Chloroheliales</taxon>
        <taxon>Candidatus Chloroheliaceae</taxon>
        <taxon>Candidatus Chlorohelix</taxon>
    </lineage>
</organism>
<dbReference type="Proteomes" id="UP001431572">
    <property type="component" value="Chromosome 2"/>
</dbReference>
<dbReference type="AlphaFoldDB" id="A0A8T7MA61"/>
<feature type="domain" description="MIP18 family-like" evidence="1">
    <location>
        <begin position="6"/>
        <end position="77"/>
    </location>
</feature>
<dbReference type="EMBL" id="JACATZ010000003">
    <property type="protein sequence ID" value="NWJ48931.1"/>
    <property type="molecule type" value="Genomic_DNA"/>
</dbReference>
<dbReference type="Gene3D" id="3.30.300.130">
    <property type="entry name" value="Fe-S cluster assembly (FSCA)"/>
    <property type="match status" value="1"/>
</dbReference>
<proteinExistence type="predicted"/>
<dbReference type="PANTHER" id="PTHR42831:SF1">
    <property type="entry name" value="FE-S PROTEIN MATURATION AUXILIARY FACTOR YITW"/>
    <property type="match status" value="1"/>
</dbReference>
<dbReference type="InterPro" id="IPR052339">
    <property type="entry name" value="Fe-S_Maturation_MIP18"/>
</dbReference>
<evidence type="ECO:0000313" key="2">
    <source>
        <dbReference type="EMBL" id="NWJ48931.1"/>
    </source>
</evidence>
<evidence type="ECO:0000313" key="5">
    <source>
        <dbReference type="Proteomes" id="UP001431572"/>
    </source>
</evidence>